<keyword evidence="1" id="KW-0805">Transcription regulation</keyword>
<dbReference type="Gene3D" id="1.10.10.10">
    <property type="entry name" value="Winged helix-like DNA-binding domain superfamily/Winged helix DNA-binding domain"/>
    <property type="match status" value="1"/>
</dbReference>
<dbReference type="SUPFAM" id="SSF48008">
    <property type="entry name" value="GntR ligand-binding domain-like"/>
    <property type="match status" value="1"/>
</dbReference>
<keyword evidence="3" id="KW-0804">Transcription</keyword>
<proteinExistence type="predicted"/>
<evidence type="ECO:0000256" key="3">
    <source>
        <dbReference type="ARBA" id="ARBA00023163"/>
    </source>
</evidence>
<protein>
    <submittedName>
        <fullName evidence="5">GntR family transcriptional regulator</fullName>
    </submittedName>
    <submittedName>
        <fullName evidence="6">L-lactate dehydrogenase operon regulatory protein</fullName>
    </submittedName>
</protein>
<sequence length="222" mass="24664">MLKPVQAENLGQLAFERLEHLILTGEVEPGDKLSEADLARQLGISRGPLREAIGRLEGLGLVTRKANQRPRVTALSKVQLIELFVFREAVEGMAARYAAMNAKPAELKRLRKLLESHGEDPDLRRGVGYFQGSGNTDFHLQIAQASRNSRLHDYLAGPIYSILRLYRRRLSEVPGRAGEALSEHIGILEAIEAGNADLAESRMRAHIGASRQNVHDFMQDPD</sequence>
<dbReference type="AlphaFoldDB" id="A0A0T5P2G6"/>
<accession>A0A0T5P2G6</accession>
<dbReference type="PATRIC" id="fig|540747.5.peg.3251"/>
<dbReference type="Pfam" id="PF00392">
    <property type="entry name" value="GntR"/>
    <property type="match status" value="1"/>
</dbReference>
<dbReference type="SMART" id="SM00895">
    <property type="entry name" value="FCD"/>
    <property type="match status" value="1"/>
</dbReference>
<name>A0A0T5P2G6_9RHOB</name>
<evidence type="ECO:0000256" key="2">
    <source>
        <dbReference type="ARBA" id="ARBA00023125"/>
    </source>
</evidence>
<evidence type="ECO:0000313" key="6">
    <source>
        <dbReference type="EMBL" id="QEW25088.1"/>
    </source>
</evidence>
<organism evidence="5 7">
    <name type="scientific">Roseovarius indicus</name>
    <dbReference type="NCBI Taxonomy" id="540747"/>
    <lineage>
        <taxon>Bacteria</taxon>
        <taxon>Pseudomonadati</taxon>
        <taxon>Pseudomonadota</taxon>
        <taxon>Alphaproteobacteria</taxon>
        <taxon>Rhodobacterales</taxon>
        <taxon>Roseobacteraceae</taxon>
        <taxon>Roseovarius</taxon>
    </lineage>
</organism>
<dbReference type="EMBL" id="CP031598">
    <property type="protein sequence ID" value="QEW25088.1"/>
    <property type="molecule type" value="Genomic_DNA"/>
</dbReference>
<dbReference type="GO" id="GO:0003700">
    <property type="term" value="F:DNA-binding transcription factor activity"/>
    <property type="evidence" value="ECO:0007669"/>
    <property type="project" value="InterPro"/>
</dbReference>
<dbReference type="RefSeq" id="WP_057820532.1">
    <property type="nucleotide sequence ID" value="NZ_CP031598.1"/>
</dbReference>
<dbReference type="PROSITE" id="PS50949">
    <property type="entry name" value="HTH_GNTR"/>
    <property type="match status" value="1"/>
</dbReference>
<dbReference type="InterPro" id="IPR011711">
    <property type="entry name" value="GntR_C"/>
</dbReference>
<reference evidence="5 7" key="1">
    <citation type="submission" date="2015-04" db="EMBL/GenBank/DDBJ databases">
        <title>The draft genome sequence of Roseovarius indicus B108T.</title>
        <authorList>
            <person name="Li G."/>
            <person name="Lai Q."/>
            <person name="Shao Z."/>
            <person name="Yan P."/>
        </authorList>
    </citation>
    <scope>NUCLEOTIDE SEQUENCE [LARGE SCALE GENOMIC DNA]</scope>
    <source>
        <strain evidence="5 7">B108</strain>
    </source>
</reference>
<dbReference type="SMART" id="SM00345">
    <property type="entry name" value="HTH_GNTR"/>
    <property type="match status" value="1"/>
</dbReference>
<dbReference type="PANTHER" id="PTHR43537:SF49">
    <property type="entry name" value="TRANSCRIPTIONAL REGULATORY PROTEIN"/>
    <property type="match status" value="1"/>
</dbReference>
<keyword evidence="7" id="KW-1185">Reference proteome</keyword>
<reference evidence="6 8" key="2">
    <citation type="submission" date="2018-08" db="EMBL/GenBank/DDBJ databases">
        <title>Genetic Globetrotter - A new plasmid hitch-hiking vast phylogenetic and geographic distances.</title>
        <authorList>
            <person name="Vollmers J."/>
            <person name="Petersen J."/>
        </authorList>
    </citation>
    <scope>NUCLEOTIDE SEQUENCE [LARGE SCALE GENOMIC DNA]</scope>
    <source>
        <strain evidence="6 8">DSM 26383</strain>
    </source>
</reference>
<evidence type="ECO:0000313" key="8">
    <source>
        <dbReference type="Proteomes" id="UP000325785"/>
    </source>
</evidence>
<dbReference type="InterPro" id="IPR036390">
    <property type="entry name" value="WH_DNA-bd_sf"/>
</dbReference>
<dbReference type="InterPro" id="IPR008920">
    <property type="entry name" value="TF_FadR/GntR_C"/>
</dbReference>
<dbReference type="InterPro" id="IPR036388">
    <property type="entry name" value="WH-like_DNA-bd_sf"/>
</dbReference>
<evidence type="ECO:0000259" key="4">
    <source>
        <dbReference type="PROSITE" id="PS50949"/>
    </source>
</evidence>
<dbReference type="Pfam" id="PF07729">
    <property type="entry name" value="FCD"/>
    <property type="match status" value="1"/>
</dbReference>
<dbReference type="Proteomes" id="UP000325785">
    <property type="component" value="Chromosome"/>
</dbReference>
<dbReference type="PRINTS" id="PR00035">
    <property type="entry name" value="HTHGNTR"/>
</dbReference>
<dbReference type="Gene3D" id="1.20.120.530">
    <property type="entry name" value="GntR ligand-binding domain-like"/>
    <property type="match status" value="1"/>
</dbReference>
<dbReference type="CDD" id="cd07377">
    <property type="entry name" value="WHTH_GntR"/>
    <property type="match status" value="1"/>
</dbReference>
<dbReference type="InterPro" id="IPR000524">
    <property type="entry name" value="Tscrpt_reg_HTH_GntR"/>
</dbReference>
<dbReference type="KEGG" id="rid:RIdsm_00872"/>
<evidence type="ECO:0000256" key="1">
    <source>
        <dbReference type="ARBA" id="ARBA00023015"/>
    </source>
</evidence>
<evidence type="ECO:0000313" key="5">
    <source>
        <dbReference type="EMBL" id="KRS15262.1"/>
    </source>
</evidence>
<gene>
    <name evidence="6" type="primary">lldR_2</name>
    <name evidence="6" type="ORF">RIdsm_00872</name>
    <name evidence="5" type="ORF">XM52_24495</name>
</gene>
<dbReference type="STRING" id="540747.SAMN04488031_10926"/>
<dbReference type="GO" id="GO:0003677">
    <property type="term" value="F:DNA binding"/>
    <property type="evidence" value="ECO:0007669"/>
    <property type="project" value="UniProtKB-KW"/>
</dbReference>
<dbReference type="SUPFAM" id="SSF46785">
    <property type="entry name" value="Winged helix' DNA-binding domain"/>
    <property type="match status" value="1"/>
</dbReference>
<dbReference type="EMBL" id="LAXI01000024">
    <property type="protein sequence ID" value="KRS15262.1"/>
    <property type="molecule type" value="Genomic_DNA"/>
</dbReference>
<dbReference type="PANTHER" id="PTHR43537">
    <property type="entry name" value="TRANSCRIPTIONAL REGULATOR, GNTR FAMILY"/>
    <property type="match status" value="1"/>
</dbReference>
<dbReference type="OrthoDB" id="7834120at2"/>
<evidence type="ECO:0000313" key="7">
    <source>
        <dbReference type="Proteomes" id="UP000051401"/>
    </source>
</evidence>
<dbReference type="Proteomes" id="UP000051401">
    <property type="component" value="Unassembled WGS sequence"/>
</dbReference>
<keyword evidence="2" id="KW-0238">DNA-binding</keyword>
<feature type="domain" description="HTH gntR-type" evidence="4">
    <location>
        <begin position="8"/>
        <end position="75"/>
    </location>
</feature>